<name>G9N5C7_HYPVG</name>
<dbReference type="EMBL" id="ABDF02000087">
    <property type="protein sequence ID" value="EHK17972.1"/>
    <property type="molecule type" value="Genomic_DNA"/>
</dbReference>
<dbReference type="PANTHER" id="PTHR19848:SF8">
    <property type="entry name" value="F-BOX AND WD REPEAT DOMAIN CONTAINING 7"/>
    <property type="match status" value="1"/>
</dbReference>
<dbReference type="InterPro" id="IPR001680">
    <property type="entry name" value="WD40_rpt"/>
</dbReference>
<dbReference type="SUPFAM" id="SSF50969">
    <property type="entry name" value="YVTN repeat-like/Quinoprotein amine dehydrogenase"/>
    <property type="match status" value="1"/>
</dbReference>
<dbReference type="GeneID" id="25796918"/>
<dbReference type="RefSeq" id="XP_013952173.1">
    <property type="nucleotide sequence ID" value="XM_014096698.1"/>
</dbReference>
<evidence type="ECO:0000256" key="2">
    <source>
        <dbReference type="ARBA" id="ARBA00022737"/>
    </source>
</evidence>
<proteinExistence type="predicted"/>
<dbReference type="InterPro" id="IPR036322">
    <property type="entry name" value="WD40_repeat_dom_sf"/>
</dbReference>
<keyword evidence="2" id="KW-0677">Repeat</keyword>
<evidence type="ECO:0000313" key="3">
    <source>
        <dbReference type="EMBL" id="EHK17972.1"/>
    </source>
</evidence>
<organism evidence="3 4">
    <name type="scientific">Hypocrea virens (strain Gv29-8 / FGSC 10586)</name>
    <name type="common">Gliocladium virens</name>
    <name type="synonym">Trichoderma virens</name>
    <dbReference type="NCBI Taxonomy" id="413071"/>
    <lineage>
        <taxon>Eukaryota</taxon>
        <taxon>Fungi</taxon>
        <taxon>Dikarya</taxon>
        <taxon>Ascomycota</taxon>
        <taxon>Pezizomycotina</taxon>
        <taxon>Sordariomycetes</taxon>
        <taxon>Hypocreomycetidae</taxon>
        <taxon>Hypocreales</taxon>
        <taxon>Hypocreaceae</taxon>
        <taxon>Trichoderma</taxon>
    </lineage>
</organism>
<dbReference type="InterPro" id="IPR011044">
    <property type="entry name" value="Quino_amine_DH_bsu"/>
</dbReference>
<dbReference type="SUPFAM" id="SSF50978">
    <property type="entry name" value="WD40 repeat-like"/>
    <property type="match status" value="1"/>
</dbReference>
<dbReference type="InterPro" id="IPR015943">
    <property type="entry name" value="WD40/YVTN_repeat-like_dom_sf"/>
</dbReference>
<comment type="caution">
    <text evidence="3">The sequence shown here is derived from an EMBL/GenBank/DDBJ whole genome shotgun (WGS) entry which is preliminary data.</text>
</comment>
<keyword evidence="4" id="KW-1185">Reference proteome</keyword>
<dbReference type="STRING" id="413071.G9N5C7"/>
<sequence>MEHTLRENIYSLEHPILIDDIHPPNSNPLDHILYSCSNWVTHLCEIYGTTDNQFSLSGLEKKILSFLKNHFLHWLEALSLTRNLSSTIGHVKQLHKLLKKRSVKDELQEFIYDASRFMQYHAEIMKSAPMQIYASALLFSPTKSLVRTQFKGTLSSWITSTPAQENHWSPLLQTIEADWPRVASSGTNLLILRSKTKNVEIRDMISGQRVQELEHAEEVMRAVFSDSKHALTVTRNRIQIWNLDSNAVIHEVCGPDSGYGLVSNDGKLTAWKTHQGVQVCDVANDMSLTKTDQSIMPAKWSNNSRFLAVGSHTMEVFEVADGTLERKMSIFDNYYEPEENGYYCFSFSHDSKLIATRHAQRKGIEIWDLATEEKTQTIEHGDLWKVKVVEFSKDSRLIAVGYGEAQDSQPQCLVRVWDVATGQRQHELHWHQGRSFIGLAWSEDAKNLVVAFQHGSVEIYDLTEYTDWEFDTDSKAPPNEITFSTDFNLVSAVSLGSCIRIWDAKTGRKMSTLQKPRKGGPPEWDFHNARFSRDSKYVHLYDVFELNFGVWDIASGSVTSLSHTIPREILMQRAWSADGRYIASWPGTYEVGAYEVTVWNATADKITLHSTFHHERGGVSRLAFSNNAEYLVTLSKQNSVTVYRLSTGEEVWMDKAPDWVAAWADENEEDRCGTCESDRFYFETYSYSPSIAVSDDSQKVLFTEPQRHRLWIVSNGGPKVKLQICCRFFLPSFDIESPYILTQHGRINLDNFIAQAEKFIGSEIAYDYQHMTEGYGISSDQAWLTWNGKNILWLPPDYRPALERAISRNCIAMGAESSHQVNIFSFTGPPSFLTQGTMLEQI</sequence>
<accession>G9N5C7</accession>
<evidence type="ECO:0000256" key="1">
    <source>
        <dbReference type="ARBA" id="ARBA00022574"/>
    </source>
</evidence>
<keyword evidence="1" id="KW-0853">WD repeat</keyword>
<dbReference type="OrthoDB" id="538223at2759"/>
<dbReference type="PANTHER" id="PTHR19848">
    <property type="entry name" value="WD40 REPEAT PROTEIN"/>
    <property type="match status" value="1"/>
</dbReference>
<gene>
    <name evidence="3" type="ORF">TRIVIDRAFT_67191</name>
</gene>
<dbReference type="InParanoid" id="G9N5C7"/>
<dbReference type="eggNOG" id="KOG0266">
    <property type="taxonomic scope" value="Eukaryota"/>
</dbReference>
<evidence type="ECO:0000313" key="4">
    <source>
        <dbReference type="Proteomes" id="UP000007115"/>
    </source>
</evidence>
<reference evidence="3 4" key="1">
    <citation type="journal article" date="2011" name="Genome Biol.">
        <title>Comparative genome sequence analysis underscores mycoparasitism as the ancestral life style of Trichoderma.</title>
        <authorList>
            <person name="Kubicek C.P."/>
            <person name="Herrera-Estrella A."/>
            <person name="Seidl-Seiboth V."/>
            <person name="Martinez D.A."/>
            <person name="Druzhinina I.S."/>
            <person name="Thon M."/>
            <person name="Zeilinger S."/>
            <person name="Casas-Flores S."/>
            <person name="Horwitz B.A."/>
            <person name="Mukherjee P.K."/>
            <person name="Mukherjee M."/>
            <person name="Kredics L."/>
            <person name="Alcaraz L.D."/>
            <person name="Aerts A."/>
            <person name="Antal Z."/>
            <person name="Atanasova L."/>
            <person name="Cervantes-Badillo M.G."/>
            <person name="Challacombe J."/>
            <person name="Chertkov O."/>
            <person name="McCluskey K."/>
            <person name="Coulpier F."/>
            <person name="Deshpande N."/>
            <person name="von Doehren H."/>
            <person name="Ebbole D.J."/>
            <person name="Esquivel-Naranjo E.U."/>
            <person name="Fekete E."/>
            <person name="Flipphi M."/>
            <person name="Glaser F."/>
            <person name="Gomez-Rodriguez E.Y."/>
            <person name="Gruber S."/>
            <person name="Han C."/>
            <person name="Henrissat B."/>
            <person name="Hermosa R."/>
            <person name="Hernandez-Onate M."/>
            <person name="Karaffa L."/>
            <person name="Kosti I."/>
            <person name="Le Crom S."/>
            <person name="Lindquist E."/>
            <person name="Lucas S."/>
            <person name="Luebeck M."/>
            <person name="Luebeck P.S."/>
            <person name="Margeot A."/>
            <person name="Metz B."/>
            <person name="Misra M."/>
            <person name="Nevalainen H."/>
            <person name="Omann M."/>
            <person name="Packer N."/>
            <person name="Perrone G."/>
            <person name="Uresti-Rivera E.E."/>
            <person name="Salamov A."/>
            <person name="Schmoll M."/>
            <person name="Seiboth B."/>
            <person name="Shapiro H."/>
            <person name="Sukno S."/>
            <person name="Tamayo-Ramos J.A."/>
            <person name="Tisch D."/>
            <person name="Wiest A."/>
            <person name="Wilkinson H.H."/>
            <person name="Zhang M."/>
            <person name="Coutinho P.M."/>
            <person name="Kenerley C.M."/>
            <person name="Monte E."/>
            <person name="Baker S.E."/>
            <person name="Grigoriev I.V."/>
        </authorList>
    </citation>
    <scope>NUCLEOTIDE SEQUENCE [LARGE SCALE GENOMIC DNA]</scope>
    <source>
        <strain evidence="4">Gv29-8 / FGSC 10586</strain>
    </source>
</reference>
<dbReference type="AlphaFoldDB" id="G9N5C7"/>
<dbReference type="SMART" id="SM00320">
    <property type="entry name" value="WD40"/>
    <property type="match status" value="5"/>
</dbReference>
<protein>
    <submittedName>
        <fullName evidence="3">Uncharacterized protein</fullName>
    </submittedName>
</protein>
<dbReference type="HOGENOM" id="CLU_000288_6_16_1"/>
<dbReference type="VEuPathDB" id="FungiDB:TRIVIDRAFT_67191"/>
<dbReference type="Gene3D" id="2.130.10.10">
    <property type="entry name" value="YVTN repeat-like/Quinoprotein amine dehydrogenase"/>
    <property type="match status" value="2"/>
</dbReference>
<dbReference type="Proteomes" id="UP000007115">
    <property type="component" value="Unassembled WGS sequence"/>
</dbReference>